<feature type="domain" description="Fibronectin type-III" evidence="2">
    <location>
        <begin position="473"/>
        <end position="576"/>
    </location>
</feature>
<feature type="transmembrane region" description="Helical" evidence="1">
    <location>
        <begin position="20"/>
        <end position="40"/>
    </location>
</feature>
<evidence type="ECO:0000313" key="3">
    <source>
        <dbReference type="EMBL" id="OGF40931.1"/>
    </source>
</evidence>
<comment type="caution">
    <text evidence="3">The sequence shown here is derived from an EMBL/GenBank/DDBJ whole genome shotgun (WGS) entry which is preliminary data.</text>
</comment>
<dbReference type="CDD" id="cd00063">
    <property type="entry name" value="FN3"/>
    <property type="match status" value="1"/>
</dbReference>
<dbReference type="SUPFAM" id="SSF49265">
    <property type="entry name" value="Fibronectin type III"/>
    <property type="match status" value="1"/>
</dbReference>
<organism evidence="3 4">
    <name type="scientific">Candidatus Falkowbacteria bacterium RIFOXYD2_FULL_34_120</name>
    <dbReference type="NCBI Taxonomy" id="1798007"/>
    <lineage>
        <taxon>Bacteria</taxon>
        <taxon>Candidatus Falkowiibacteriota</taxon>
    </lineage>
</organism>
<accession>A0A1F5TQX7</accession>
<evidence type="ECO:0000313" key="4">
    <source>
        <dbReference type="Proteomes" id="UP000177579"/>
    </source>
</evidence>
<keyword evidence="1" id="KW-0472">Membrane</keyword>
<evidence type="ECO:0000256" key="1">
    <source>
        <dbReference type="SAM" id="Phobius"/>
    </source>
</evidence>
<proteinExistence type="predicted"/>
<protein>
    <recommendedName>
        <fullName evidence="2">Fibronectin type-III domain-containing protein</fullName>
    </recommendedName>
</protein>
<dbReference type="Proteomes" id="UP000177579">
    <property type="component" value="Unassembled WGS sequence"/>
</dbReference>
<dbReference type="PROSITE" id="PS50853">
    <property type="entry name" value="FN3"/>
    <property type="match status" value="2"/>
</dbReference>
<name>A0A1F5TQX7_9BACT</name>
<feature type="domain" description="Fibronectin type-III" evidence="2">
    <location>
        <begin position="176"/>
        <end position="277"/>
    </location>
</feature>
<reference evidence="3 4" key="1">
    <citation type="journal article" date="2016" name="Nat. Commun.">
        <title>Thousands of microbial genomes shed light on interconnected biogeochemical processes in an aquifer system.</title>
        <authorList>
            <person name="Anantharaman K."/>
            <person name="Brown C.T."/>
            <person name="Hug L.A."/>
            <person name="Sharon I."/>
            <person name="Castelle C.J."/>
            <person name="Probst A.J."/>
            <person name="Thomas B.C."/>
            <person name="Singh A."/>
            <person name="Wilkins M.J."/>
            <person name="Karaoz U."/>
            <person name="Brodie E.L."/>
            <person name="Williams K.H."/>
            <person name="Hubbard S.S."/>
            <person name="Banfield J.F."/>
        </authorList>
    </citation>
    <scope>NUCLEOTIDE SEQUENCE [LARGE SCALE GENOMIC DNA]</scope>
</reference>
<dbReference type="InterPro" id="IPR003961">
    <property type="entry name" value="FN3_dom"/>
</dbReference>
<keyword evidence="1" id="KW-0812">Transmembrane</keyword>
<gene>
    <name evidence="3" type="ORF">A2531_04180</name>
</gene>
<evidence type="ECO:0000259" key="2">
    <source>
        <dbReference type="PROSITE" id="PS50853"/>
    </source>
</evidence>
<dbReference type="EMBL" id="MFGO01000018">
    <property type="protein sequence ID" value="OGF40931.1"/>
    <property type="molecule type" value="Genomic_DNA"/>
</dbReference>
<dbReference type="InterPro" id="IPR013783">
    <property type="entry name" value="Ig-like_fold"/>
</dbReference>
<keyword evidence="1" id="KW-1133">Transmembrane helix</keyword>
<sequence length="808" mass="87110">MFWKKKKNKSKGLKIYTKVYVVFSVFFVCFLFFVLIYPPINHVAAYVGNPGAGITICIDPNPQPGCYNADYATPGVNWSTAYTTNENTNCNSWCDTNVPPAGTCSDCYNKSFVSGTVTLAGNFVSNASAGNFTAPYAWHVPTNTVIAYSFSAFDALGDNPVASGNFTTAVMCAPAAPSNVNIVTNNCRQVTVSWTDNSTSPNPIEDHFEIQLTRANPAGNSGIYTSAANTASLSISDAFVMDGATYTASVRSVNKDGLASGWIPSIGNTATPLCAPTIGVVSSGGCNNITVNWTDNSVNESGYDIIFDDLNNVANGNDDFTVNVAGTAPNVSGGGLVYVSNSVPDGVNWSVSVVTRKGAASSPASGSVPVTTVLCVPGINNVSSPSCNRIITQGTDPSIYNNEDVFRVYFIDLDPGINGDDGGFYDAVNNINNVNTSGIPDGVRWNVYIVAYNAVVGESGQSVWLPVNTQLCTPTGITAADGPLCNDMTATWNDNSVNEDWYEVRFTDTNPTGGTRIEIFPADGIEVDIETLMINDALDGVNWNVDIRAVNSIGAVSPSSWSAIAQDWTFLCTPLNLNAITTVCSDALGWLVNLQWEDKSSNETGYEIQRDPDTTIWEVDPNSPASSFASGNLTFPGLGTWTVLMPPSIDSYRYQVRAFNGFVIPSAWSNIEVRRTYFCNPEIAPITNYNCDYVTFTWDVDGLDSEVDYYNIYRTISNDPYGGFSGIQEHIDQVNDLNPGGPETYTDNDIMSAVLTYTYEVVAYCAAGNCPDYKGFPLADQDMLLHSFISPVVTLPCGNLPTRWWEDR</sequence>
<dbReference type="Gene3D" id="2.60.40.10">
    <property type="entry name" value="Immunoglobulins"/>
    <property type="match status" value="2"/>
</dbReference>
<dbReference type="AlphaFoldDB" id="A0A1F5TQX7"/>
<dbReference type="InterPro" id="IPR036116">
    <property type="entry name" value="FN3_sf"/>
</dbReference>